<dbReference type="EMBL" id="NHOQ01001748">
    <property type="protein sequence ID" value="PWA22409.1"/>
    <property type="molecule type" value="Genomic_DNA"/>
</dbReference>
<evidence type="ECO:0000313" key="2">
    <source>
        <dbReference type="EMBL" id="PWA22409.1"/>
    </source>
</evidence>
<proteinExistence type="predicted"/>
<reference evidence="2 3" key="1">
    <citation type="journal article" date="2018" name="G3 (Bethesda)">
        <title>A High-Quality Reference Genome for the Invasive Mosquitofish Gambusia affinis Using a Chicago Library.</title>
        <authorList>
            <person name="Hoffberg S.L."/>
            <person name="Troendle N.J."/>
            <person name="Glenn T.C."/>
            <person name="Mahmud O."/>
            <person name="Louha S."/>
            <person name="Chalopin D."/>
            <person name="Bennetzen J.L."/>
            <person name="Mauricio R."/>
        </authorList>
    </citation>
    <scope>NUCLEOTIDE SEQUENCE [LARGE SCALE GENOMIC DNA]</scope>
    <source>
        <strain evidence="2">NE01/NJP1002.9</strain>
        <tissue evidence="2">Muscle</tissue>
    </source>
</reference>
<organism evidence="2 3">
    <name type="scientific">Gambusia affinis</name>
    <name type="common">Western mosquitofish</name>
    <name type="synonym">Heterandria affinis</name>
    <dbReference type="NCBI Taxonomy" id="33528"/>
    <lineage>
        <taxon>Eukaryota</taxon>
        <taxon>Metazoa</taxon>
        <taxon>Chordata</taxon>
        <taxon>Craniata</taxon>
        <taxon>Vertebrata</taxon>
        <taxon>Euteleostomi</taxon>
        <taxon>Actinopterygii</taxon>
        <taxon>Neopterygii</taxon>
        <taxon>Teleostei</taxon>
        <taxon>Neoteleostei</taxon>
        <taxon>Acanthomorphata</taxon>
        <taxon>Ovalentaria</taxon>
        <taxon>Atherinomorphae</taxon>
        <taxon>Cyprinodontiformes</taxon>
        <taxon>Poeciliidae</taxon>
        <taxon>Poeciliinae</taxon>
        <taxon>Gambusia</taxon>
    </lineage>
</organism>
<comment type="caution">
    <text evidence="2">The sequence shown here is derived from an EMBL/GenBank/DDBJ whole genome shotgun (WGS) entry which is preliminary data.</text>
</comment>
<dbReference type="PANTHER" id="PTHR24092">
    <property type="entry name" value="PROBABLE PHOSPHOLIPID-TRANSPORTING ATPASE"/>
    <property type="match status" value="1"/>
</dbReference>
<dbReference type="AlphaFoldDB" id="A0A315VHQ9"/>
<dbReference type="GO" id="GO:0045332">
    <property type="term" value="P:phospholipid translocation"/>
    <property type="evidence" value="ECO:0007669"/>
    <property type="project" value="TreeGrafter"/>
</dbReference>
<sequence length="72" mass="8383">LIPEVSSLSWFTTIVPLVLVLVITAIKDATDDYFRHKSDRQVNNRQSQVLIRGRYFCQIPSTILNKIRKQTH</sequence>
<feature type="transmembrane region" description="Helical" evidence="1">
    <location>
        <begin position="6"/>
        <end position="26"/>
    </location>
</feature>
<dbReference type="PANTHER" id="PTHR24092:SF80">
    <property type="entry name" value="PHOSPHOLIPID-TRANSPORTING ATPASE IM-RELATED"/>
    <property type="match status" value="1"/>
</dbReference>
<keyword evidence="1" id="KW-0472">Membrane</keyword>
<keyword evidence="1" id="KW-1133">Transmembrane helix</keyword>
<feature type="non-terminal residue" evidence="2">
    <location>
        <position position="1"/>
    </location>
</feature>
<keyword evidence="1" id="KW-0812">Transmembrane</keyword>
<dbReference type="GO" id="GO:0140326">
    <property type="term" value="F:ATPase-coupled intramembrane lipid transporter activity"/>
    <property type="evidence" value="ECO:0007669"/>
    <property type="project" value="TreeGrafter"/>
</dbReference>
<dbReference type="GO" id="GO:0005802">
    <property type="term" value="C:trans-Golgi network"/>
    <property type="evidence" value="ECO:0007669"/>
    <property type="project" value="TreeGrafter"/>
</dbReference>
<evidence type="ECO:0000313" key="3">
    <source>
        <dbReference type="Proteomes" id="UP000250572"/>
    </source>
</evidence>
<keyword evidence="3" id="KW-1185">Reference proteome</keyword>
<evidence type="ECO:0000256" key="1">
    <source>
        <dbReference type="SAM" id="Phobius"/>
    </source>
</evidence>
<gene>
    <name evidence="2" type="ORF">CCH79_00016986</name>
</gene>
<evidence type="ECO:0008006" key="4">
    <source>
        <dbReference type="Google" id="ProtNLM"/>
    </source>
</evidence>
<dbReference type="GO" id="GO:0007030">
    <property type="term" value="P:Golgi organization"/>
    <property type="evidence" value="ECO:0007669"/>
    <property type="project" value="TreeGrafter"/>
</dbReference>
<accession>A0A315VHQ9</accession>
<dbReference type="Proteomes" id="UP000250572">
    <property type="component" value="Unassembled WGS sequence"/>
</dbReference>
<protein>
    <recommendedName>
        <fullName evidence="4">P-type ATPase N-terminal domain-containing protein</fullName>
    </recommendedName>
</protein>
<name>A0A315VHQ9_GAMAF</name>
<dbReference type="GO" id="GO:0005886">
    <property type="term" value="C:plasma membrane"/>
    <property type="evidence" value="ECO:0007669"/>
    <property type="project" value="TreeGrafter"/>
</dbReference>